<dbReference type="RefSeq" id="WP_285929901.1">
    <property type="nucleotide sequence ID" value="NZ_JASTZU010000007.1"/>
</dbReference>
<dbReference type="SUPFAM" id="SSF53383">
    <property type="entry name" value="PLP-dependent transferases"/>
    <property type="match status" value="1"/>
</dbReference>
<keyword evidence="8" id="KW-0032">Aminotransferase</keyword>
<dbReference type="PANTHER" id="PTHR43277">
    <property type="entry name" value="ARGININE DECARBOXYLASE"/>
    <property type="match status" value="1"/>
</dbReference>
<comment type="caution">
    <text evidence="8">The sequence shown here is derived from an EMBL/GenBank/DDBJ whole genome shotgun (WGS) entry which is preliminary data.</text>
</comment>
<dbReference type="GO" id="GO:0008483">
    <property type="term" value="F:transaminase activity"/>
    <property type="evidence" value="ECO:0007669"/>
    <property type="project" value="UniProtKB-KW"/>
</dbReference>
<dbReference type="CDD" id="cd00615">
    <property type="entry name" value="Orn_deC_like"/>
    <property type="match status" value="1"/>
</dbReference>
<keyword evidence="8" id="KW-0808">Transferase</keyword>
<dbReference type="PANTHER" id="PTHR43277:SF3">
    <property type="entry name" value="DECARBOXYLASE, PUTATIVE-RELATED"/>
    <property type="match status" value="1"/>
</dbReference>
<name>A0ABT7L149_9BACI</name>
<dbReference type="Gene3D" id="3.40.640.10">
    <property type="entry name" value="Type I PLP-dependent aspartate aminotransferase-like (Major domain)"/>
    <property type="match status" value="1"/>
</dbReference>
<dbReference type="InterPro" id="IPR052357">
    <property type="entry name" value="Orn_Lys_Arg_decarboxylase-I"/>
</dbReference>
<dbReference type="InterPro" id="IPR036633">
    <property type="entry name" value="Prn/Lys/Arg_de-COase_C_sf"/>
</dbReference>
<keyword evidence="9" id="KW-1185">Reference proteome</keyword>
<evidence type="ECO:0000259" key="7">
    <source>
        <dbReference type="Pfam" id="PF03711"/>
    </source>
</evidence>
<keyword evidence="3" id="KW-0210">Decarboxylase</keyword>
<evidence type="ECO:0000313" key="9">
    <source>
        <dbReference type="Proteomes" id="UP001235343"/>
    </source>
</evidence>
<evidence type="ECO:0000256" key="3">
    <source>
        <dbReference type="ARBA" id="ARBA00022793"/>
    </source>
</evidence>
<evidence type="ECO:0000256" key="2">
    <source>
        <dbReference type="ARBA" id="ARBA00010671"/>
    </source>
</evidence>
<feature type="domain" description="Orn/Lys/Arg decarboxylases family 1 pyridoxal-P attachment site" evidence="6">
    <location>
        <begin position="9"/>
        <end position="292"/>
    </location>
</feature>
<evidence type="ECO:0000259" key="6">
    <source>
        <dbReference type="Pfam" id="PF01276"/>
    </source>
</evidence>
<dbReference type="InterPro" id="IPR008286">
    <property type="entry name" value="Prn/Lys/Arg_de-COase_C"/>
</dbReference>
<keyword evidence="4" id="KW-0663">Pyridoxal phosphate</keyword>
<dbReference type="Proteomes" id="UP001235343">
    <property type="component" value="Unassembled WGS sequence"/>
</dbReference>
<evidence type="ECO:0000256" key="4">
    <source>
        <dbReference type="ARBA" id="ARBA00022898"/>
    </source>
</evidence>
<dbReference type="SUPFAM" id="SSF55904">
    <property type="entry name" value="Ornithine decarboxylase C-terminal domain"/>
    <property type="match status" value="1"/>
</dbReference>
<dbReference type="InterPro" id="IPR000310">
    <property type="entry name" value="Orn/Lys/Arg_deCO2ase_major_dom"/>
</dbReference>
<comment type="similarity">
    <text evidence="2">Belongs to the Orn/Lys/Arg decarboxylase class-I family.</text>
</comment>
<dbReference type="InterPro" id="IPR015424">
    <property type="entry name" value="PyrdxlP-dep_Trfase"/>
</dbReference>
<dbReference type="Pfam" id="PF01276">
    <property type="entry name" value="OKR_DC_1"/>
    <property type="match status" value="1"/>
</dbReference>
<evidence type="ECO:0000256" key="5">
    <source>
        <dbReference type="ARBA" id="ARBA00023239"/>
    </source>
</evidence>
<comment type="cofactor">
    <cofactor evidence="1">
        <name>pyridoxal 5'-phosphate</name>
        <dbReference type="ChEBI" id="CHEBI:597326"/>
    </cofactor>
</comment>
<feature type="domain" description="Orn/Lys/Arg decarboxylase C-terminal" evidence="7">
    <location>
        <begin position="403"/>
        <end position="460"/>
    </location>
</feature>
<reference evidence="8 9" key="1">
    <citation type="submission" date="2023-06" db="EMBL/GenBank/DDBJ databases">
        <title>Aquibacillus rhizosphaerae LR5S19.</title>
        <authorList>
            <person name="Sun J.-Q."/>
        </authorList>
    </citation>
    <scope>NUCLEOTIDE SEQUENCE [LARGE SCALE GENOMIC DNA]</scope>
    <source>
        <strain evidence="8 9">LR5S19</strain>
    </source>
</reference>
<gene>
    <name evidence="8" type="ORF">QQS35_01240</name>
</gene>
<keyword evidence="5" id="KW-0456">Lyase</keyword>
<evidence type="ECO:0000313" key="8">
    <source>
        <dbReference type="EMBL" id="MDL4839089.1"/>
    </source>
</evidence>
<dbReference type="EMBL" id="JASTZU010000007">
    <property type="protein sequence ID" value="MDL4839089.1"/>
    <property type="molecule type" value="Genomic_DNA"/>
</dbReference>
<sequence>MNDKNKHAPLFEKLKSFSRLESMSFHVPGHKNGKIFTDLGKREYESILKLDITELSGLDDLHAPTGVIKESQQLAASWFGAEQTHFLVGGSTVGNLAMLLAVCAPGDQVIVQRNCHKSILNGLELSGARPIFVAPVFDEQINRYTAPTKAMINEALNAHPDAKAVVLTYPDYFGCTFDLEEIVHDVHQFNIPVLVDEAHGVHFSVGNMFPKTALEQGADIVVQSAHKMAPAMTMAAYLHVKSKLIPTDKVTGYLTMLQSSSPSYPIMASLDLARYYLEMINKDQLQLLNESVFEFRECLDNSIFWHVESNVFGVNDPLKVTIQMEKGINGLDVAKLFEHEKLFPELATYNQILFVLGLEPFEDWNWLNNAVQKINEQLKFETKHATIESKIDYFPDTIKGLIYSYEEMKNKKTMFLKWDDVFEHVAAEAIIPYPPGIPILVKGEVVTTQHLNIIKYLLLKGTSFQNVNINYGLNVFL</sequence>
<evidence type="ECO:0000256" key="1">
    <source>
        <dbReference type="ARBA" id="ARBA00001933"/>
    </source>
</evidence>
<dbReference type="Gene3D" id="3.90.100.10">
    <property type="entry name" value="Orn/Lys/Arg decarboxylase, C-terminal domain"/>
    <property type="match status" value="1"/>
</dbReference>
<accession>A0ABT7L149</accession>
<dbReference type="Pfam" id="PF03711">
    <property type="entry name" value="OKR_DC_1_C"/>
    <property type="match status" value="1"/>
</dbReference>
<dbReference type="InterPro" id="IPR015421">
    <property type="entry name" value="PyrdxlP-dep_Trfase_major"/>
</dbReference>
<organism evidence="8 9">
    <name type="scientific">Aquibacillus rhizosphaerae</name>
    <dbReference type="NCBI Taxonomy" id="3051431"/>
    <lineage>
        <taxon>Bacteria</taxon>
        <taxon>Bacillati</taxon>
        <taxon>Bacillota</taxon>
        <taxon>Bacilli</taxon>
        <taxon>Bacillales</taxon>
        <taxon>Bacillaceae</taxon>
        <taxon>Aquibacillus</taxon>
    </lineage>
</organism>
<proteinExistence type="inferred from homology"/>
<protein>
    <submittedName>
        <fullName evidence="8">Aminotransferase class I/II-fold pyridoxal phosphate-dependent enzyme</fullName>
    </submittedName>
</protein>